<dbReference type="Proteomes" id="UP000813423">
    <property type="component" value="Unassembled WGS sequence"/>
</dbReference>
<dbReference type="InterPro" id="IPR036259">
    <property type="entry name" value="MFS_trans_sf"/>
</dbReference>
<dbReference type="PANTHER" id="PTHR23501:SF92">
    <property type="entry name" value="GLUTATHIONE EXCHANGER 1-RELATED"/>
    <property type="match status" value="1"/>
</dbReference>
<feature type="transmembrane region" description="Helical" evidence="8">
    <location>
        <begin position="175"/>
        <end position="193"/>
    </location>
</feature>
<dbReference type="GO" id="GO:0005768">
    <property type="term" value="C:endosome"/>
    <property type="evidence" value="ECO:0007669"/>
    <property type="project" value="TreeGrafter"/>
</dbReference>
<dbReference type="SUPFAM" id="SSF103473">
    <property type="entry name" value="MFS general substrate transporter"/>
    <property type="match status" value="1"/>
</dbReference>
<dbReference type="GO" id="GO:0005774">
    <property type="term" value="C:vacuolar membrane"/>
    <property type="evidence" value="ECO:0007669"/>
    <property type="project" value="TreeGrafter"/>
</dbReference>
<comment type="similarity">
    <text evidence="2">Belongs to the major facilitator superfamily.</text>
</comment>
<feature type="transmembrane region" description="Helical" evidence="8">
    <location>
        <begin position="48"/>
        <end position="67"/>
    </location>
</feature>
<evidence type="ECO:0000256" key="8">
    <source>
        <dbReference type="SAM" id="Phobius"/>
    </source>
</evidence>
<dbReference type="GO" id="GO:0015343">
    <property type="term" value="F:siderophore-iron transmembrane transporter activity"/>
    <property type="evidence" value="ECO:0007669"/>
    <property type="project" value="TreeGrafter"/>
</dbReference>
<accession>A0A9P8SV06</accession>
<feature type="transmembrane region" description="Helical" evidence="8">
    <location>
        <begin position="147"/>
        <end position="168"/>
    </location>
</feature>
<evidence type="ECO:0000256" key="2">
    <source>
        <dbReference type="ARBA" id="ARBA00008335"/>
    </source>
</evidence>
<evidence type="ECO:0000256" key="5">
    <source>
        <dbReference type="ARBA" id="ARBA00022989"/>
    </source>
</evidence>
<evidence type="ECO:0000256" key="3">
    <source>
        <dbReference type="ARBA" id="ARBA00022448"/>
    </source>
</evidence>
<feature type="transmembrane region" description="Helical" evidence="8">
    <location>
        <begin position="373"/>
        <end position="393"/>
    </location>
</feature>
<reference evidence="9" key="1">
    <citation type="submission" date="2021-08" db="EMBL/GenBank/DDBJ databases">
        <title>Global Aspergillus fumigatus from environmental and clinical sources.</title>
        <authorList>
            <person name="Barber A."/>
            <person name="Sae-Ong T."/>
        </authorList>
    </citation>
    <scope>NUCLEOTIDE SEQUENCE</scope>
    <source>
        <strain evidence="9">NRZ-2016-071</strain>
    </source>
</reference>
<evidence type="ECO:0000256" key="6">
    <source>
        <dbReference type="ARBA" id="ARBA00023065"/>
    </source>
</evidence>
<feature type="transmembrane region" description="Helical" evidence="8">
    <location>
        <begin position="119"/>
        <end position="141"/>
    </location>
</feature>
<gene>
    <name evidence="9" type="primary">SIT1</name>
    <name evidence="9" type="ORF">KXV57_004251</name>
</gene>
<evidence type="ECO:0000256" key="7">
    <source>
        <dbReference type="ARBA" id="ARBA00023136"/>
    </source>
</evidence>
<feature type="transmembrane region" description="Helical" evidence="8">
    <location>
        <begin position="399"/>
        <end position="417"/>
    </location>
</feature>
<feature type="transmembrane region" description="Helical" evidence="8">
    <location>
        <begin position="267"/>
        <end position="289"/>
    </location>
</feature>
<evidence type="ECO:0000256" key="4">
    <source>
        <dbReference type="ARBA" id="ARBA00022692"/>
    </source>
</evidence>
<comment type="caution">
    <text evidence="9">The sequence shown here is derived from an EMBL/GenBank/DDBJ whole genome shotgun (WGS) entry which is preliminary data.</text>
</comment>
<dbReference type="PANTHER" id="PTHR23501">
    <property type="entry name" value="MAJOR FACILITATOR SUPERFAMILY"/>
    <property type="match status" value="1"/>
</dbReference>
<keyword evidence="7 8" id="KW-0472">Membrane</keyword>
<protein>
    <submittedName>
        <fullName evidence="9">Ferrioxamine B transporter</fullName>
    </submittedName>
</protein>
<name>A0A9P8SV06_ASPFM</name>
<evidence type="ECO:0000313" key="10">
    <source>
        <dbReference type="Proteomes" id="UP000813423"/>
    </source>
</evidence>
<comment type="subcellular location">
    <subcellularLocation>
        <location evidence="1">Endomembrane system</location>
        <topology evidence="1">Multi-pass membrane protein</topology>
    </subcellularLocation>
</comment>
<organism evidence="9 10">
    <name type="scientific">Aspergillus fumigatus</name>
    <name type="common">Neosartorya fumigata</name>
    <dbReference type="NCBI Taxonomy" id="746128"/>
    <lineage>
        <taxon>Eukaryota</taxon>
        <taxon>Fungi</taxon>
        <taxon>Dikarya</taxon>
        <taxon>Ascomycota</taxon>
        <taxon>Pezizomycotina</taxon>
        <taxon>Eurotiomycetes</taxon>
        <taxon>Eurotiomycetidae</taxon>
        <taxon>Eurotiales</taxon>
        <taxon>Aspergillaceae</taxon>
        <taxon>Aspergillus</taxon>
        <taxon>Aspergillus subgen. Fumigati</taxon>
    </lineage>
</organism>
<feature type="transmembrane region" description="Helical" evidence="8">
    <location>
        <begin position="333"/>
        <end position="361"/>
    </location>
</feature>
<dbReference type="FunFam" id="1.20.1250.20:FF:000197">
    <property type="entry name" value="Siderophore iron transporter 1"/>
    <property type="match status" value="1"/>
</dbReference>
<feature type="transmembrane region" description="Helical" evidence="8">
    <location>
        <begin position="205"/>
        <end position="229"/>
    </location>
</feature>
<evidence type="ECO:0000256" key="1">
    <source>
        <dbReference type="ARBA" id="ARBA00004127"/>
    </source>
</evidence>
<keyword evidence="3" id="KW-0813">Transport</keyword>
<dbReference type="AlphaFoldDB" id="A0A9P8SV06"/>
<feature type="transmembrane region" description="Helical" evidence="8">
    <location>
        <begin position="429"/>
        <end position="447"/>
    </location>
</feature>
<sequence length="578" mass="62640">MAMHDPHEKNGPDAVESRVQTDFPVERFGGNGSPGVRRIEVISSQFNLVHRIIFFFGVFLIAYVYGLDGTIRYTYQPLATAEYQSHSLLATVNVLRSVIAAAAQPTAAKIADVFGRVELILLSIVFYTVGTIVEASANHLYEFCAGAVLYQIGYTSVILLVEVLIADVTSTRSRLLFSYIPALPFLINTWISGNVTSAVLKVTSWQWGIGMFAIIYPVCTIPLLAVLFVGHLKARRANPQAYKFSLLDQGVGQFFIDLFWYLDVVGILLLIAILALILVPFTIAGGAVTQWKTAKVIAPLVIGVLCVPAFIVWERWCPHPMVPFKLLKDRAIWGALGIAVMLNTAWTLQGDYLYTVLIVSFDESVMSATRITSLYSFVSVITGTILGAIVIYVRRLKPFIVAGTLVFMAAFGILIRFRGGADGTNHAGIIGGQILLGFAGGLFPYPAQASVQVASKHKYLAVITGIYLATYNVGSALGNTISGAIWTQVLPGELENRLGNATLAAEVYANPFAFTQVNPVGTPDRDAGPGRRHFGLQACAEIVVYHGYLPDCAPDRLLALYPQSSSDEGTDIEGDGGD</sequence>
<dbReference type="EMBL" id="JAIBSC010000027">
    <property type="protein sequence ID" value="KAH1907511.1"/>
    <property type="molecule type" value="Genomic_DNA"/>
</dbReference>
<keyword evidence="4 8" id="KW-0812">Transmembrane</keyword>
<dbReference type="GO" id="GO:0005886">
    <property type="term" value="C:plasma membrane"/>
    <property type="evidence" value="ECO:0007669"/>
    <property type="project" value="TreeGrafter"/>
</dbReference>
<evidence type="ECO:0000313" key="9">
    <source>
        <dbReference type="EMBL" id="KAH1907511.1"/>
    </source>
</evidence>
<feature type="transmembrane region" description="Helical" evidence="8">
    <location>
        <begin position="296"/>
        <end position="313"/>
    </location>
</feature>
<proteinExistence type="inferred from homology"/>
<keyword evidence="6" id="KW-0406">Ion transport</keyword>
<keyword evidence="5 8" id="KW-1133">Transmembrane helix</keyword>
<dbReference type="Gene3D" id="1.20.1250.20">
    <property type="entry name" value="MFS general substrate transporter like domains"/>
    <property type="match status" value="2"/>
</dbReference>